<comment type="caution">
    <text evidence="2">The sequence shown here is derived from an EMBL/GenBank/DDBJ whole genome shotgun (WGS) entry which is preliminary data.</text>
</comment>
<protein>
    <submittedName>
        <fullName evidence="2">Uncharacterized protein</fullName>
    </submittedName>
</protein>
<dbReference type="EMBL" id="JSAN01000067">
    <property type="protein sequence ID" value="KIC71976.1"/>
    <property type="molecule type" value="Genomic_DNA"/>
</dbReference>
<dbReference type="AlphaFoldDB" id="A0A0C1JN37"/>
<evidence type="ECO:0000313" key="2">
    <source>
        <dbReference type="EMBL" id="KIC71976.1"/>
    </source>
</evidence>
<dbReference type="Proteomes" id="UP000031465">
    <property type="component" value="Unassembled WGS sequence"/>
</dbReference>
<keyword evidence="1" id="KW-1133">Transmembrane helix</keyword>
<evidence type="ECO:0000256" key="1">
    <source>
        <dbReference type="SAM" id="Phobius"/>
    </source>
</evidence>
<keyword evidence="1" id="KW-0472">Membrane</keyword>
<gene>
    <name evidence="2" type="ORF">DB44_CU00080</name>
</gene>
<evidence type="ECO:0000313" key="3">
    <source>
        <dbReference type="Proteomes" id="UP000031465"/>
    </source>
</evidence>
<sequence>MISSLDWIFSLGDGSFSVGAFWISYLSSIFSFHISLEHNACKRICPIKQYFNMLMLNTHLKPTNHKLQLKTNEKSSVKSINFLVICLDVLRNC</sequence>
<accession>A0A0C1JN37</accession>
<feature type="transmembrane region" description="Helical" evidence="1">
    <location>
        <begin position="15"/>
        <end position="34"/>
    </location>
</feature>
<reference evidence="2 3" key="1">
    <citation type="journal article" date="2014" name="Mol. Biol. Evol.">
        <title>Massive expansion of Ubiquitination-related gene families within the Chlamydiae.</title>
        <authorList>
            <person name="Domman D."/>
            <person name="Collingro A."/>
            <person name="Lagkouvardos I."/>
            <person name="Gehre L."/>
            <person name="Weinmaier T."/>
            <person name="Rattei T."/>
            <person name="Subtil A."/>
            <person name="Horn M."/>
        </authorList>
    </citation>
    <scope>NUCLEOTIDE SEQUENCE [LARGE SCALE GENOMIC DNA]</scope>
    <source>
        <strain evidence="2 3">EI2</strain>
    </source>
</reference>
<name>A0A0C1JN37_9BACT</name>
<proteinExistence type="predicted"/>
<organism evidence="2 3">
    <name type="scientific">Candidatus Protochlamydia amoebophila</name>
    <dbReference type="NCBI Taxonomy" id="362787"/>
    <lineage>
        <taxon>Bacteria</taxon>
        <taxon>Pseudomonadati</taxon>
        <taxon>Chlamydiota</taxon>
        <taxon>Chlamydiia</taxon>
        <taxon>Parachlamydiales</taxon>
        <taxon>Parachlamydiaceae</taxon>
        <taxon>Candidatus Protochlamydia</taxon>
    </lineage>
</organism>
<keyword evidence="1" id="KW-0812">Transmembrane</keyword>